<proteinExistence type="inferred from homology"/>
<dbReference type="Pfam" id="PF20750">
    <property type="entry name" value="PAP_NTPase"/>
    <property type="match status" value="1"/>
</dbReference>
<reference evidence="19" key="1">
    <citation type="submission" date="2014-09" db="EMBL/GenBank/DDBJ databases">
        <authorList>
            <person name="Sharma Rahul"/>
            <person name="Thines Marco"/>
        </authorList>
    </citation>
    <scope>NUCLEOTIDE SEQUENCE [LARGE SCALE GENOMIC DNA]</scope>
</reference>
<keyword evidence="11" id="KW-0460">Magnesium</keyword>
<dbReference type="EMBL" id="CCYD01000409">
    <property type="protein sequence ID" value="CEG39202.1"/>
    <property type="molecule type" value="Genomic_DNA"/>
</dbReference>
<evidence type="ECO:0000259" key="16">
    <source>
        <dbReference type="Pfam" id="PF04928"/>
    </source>
</evidence>
<evidence type="ECO:0000256" key="4">
    <source>
        <dbReference type="ARBA" id="ARBA00010912"/>
    </source>
</evidence>
<evidence type="ECO:0000256" key="14">
    <source>
        <dbReference type="SAM" id="Phobius"/>
    </source>
</evidence>
<evidence type="ECO:0000313" key="19">
    <source>
        <dbReference type="Proteomes" id="UP000054928"/>
    </source>
</evidence>
<dbReference type="GO" id="GO:0003723">
    <property type="term" value="F:RNA binding"/>
    <property type="evidence" value="ECO:0007669"/>
    <property type="project" value="InterPro"/>
</dbReference>
<dbReference type="InterPro" id="IPR011068">
    <property type="entry name" value="NuclTrfase_I-like_C"/>
</dbReference>
<keyword evidence="8" id="KW-0479">Metal-binding</keyword>
<feature type="domain" description="Poly(A) polymerase RNA-binding" evidence="15">
    <location>
        <begin position="814"/>
        <end position="871"/>
    </location>
</feature>
<dbReference type="GO" id="GO:1990817">
    <property type="term" value="F:poly(A) RNA polymerase activity"/>
    <property type="evidence" value="ECO:0007669"/>
    <property type="project" value="UniProtKB-EC"/>
</dbReference>
<evidence type="ECO:0000256" key="1">
    <source>
        <dbReference type="ARBA" id="ARBA00001936"/>
    </source>
</evidence>
<organism evidence="18 19">
    <name type="scientific">Plasmopara halstedii</name>
    <name type="common">Downy mildew of sunflower</name>
    <dbReference type="NCBI Taxonomy" id="4781"/>
    <lineage>
        <taxon>Eukaryota</taxon>
        <taxon>Sar</taxon>
        <taxon>Stramenopiles</taxon>
        <taxon>Oomycota</taxon>
        <taxon>Peronosporomycetes</taxon>
        <taxon>Peronosporales</taxon>
        <taxon>Peronosporaceae</taxon>
        <taxon>Plasmopara</taxon>
    </lineage>
</organism>
<dbReference type="GeneID" id="36404311"/>
<evidence type="ECO:0000259" key="15">
    <source>
        <dbReference type="Pfam" id="PF04926"/>
    </source>
</evidence>
<dbReference type="SUPFAM" id="SSF55003">
    <property type="entry name" value="PAP/Archaeal CCA-adding enzyme, C-terminal domain"/>
    <property type="match status" value="1"/>
</dbReference>
<evidence type="ECO:0000256" key="5">
    <source>
        <dbReference type="ARBA" id="ARBA00012388"/>
    </source>
</evidence>
<feature type="compositionally biased region" description="Low complexity" evidence="13">
    <location>
        <begin position="352"/>
        <end position="365"/>
    </location>
</feature>
<dbReference type="FunFam" id="1.10.1410.10:FF:000001">
    <property type="entry name" value="Putative poly(A) polymerase gamma"/>
    <property type="match status" value="1"/>
</dbReference>
<keyword evidence="14" id="KW-1133">Transmembrane helix</keyword>
<dbReference type="STRING" id="4781.A0A0P1AE62"/>
<dbReference type="Proteomes" id="UP000054928">
    <property type="component" value="Unassembled WGS sequence"/>
</dbReference>
<dbReference type="GO" id="GO:0005634">
    <property type="term" value="C:nucleus"/>
    <property type="evidence" value="ECO:0007669"/>
    <property type="project" value="UniProtKB-SubCell"/>
</dbReference>
<feature type="compositionally biased region" description="Polar residues" evidence="13">
    <location>
        <begin position="1018"/>
        <end position="1028"/>
    </location>
</feature>
<evidence type="ECO:0000256" key="8">
    <source>
        <dbReference type="ARBA" id="ARBA00022723"/>
    </source>
</evidence>
<dbReference type="EC" id="2.7.7.19" evidence="5"/>
<feature type="domain" description="Poly(A) polymerase central" evidence="16">
    <location>
        <begin position="616"/>
        <end position="743"/>
    </location>
</feature>
<comment type="subcellular location">
    <subcellularLocation>
        <location evidence="3">Nucleus</location>
    </subcellularLocation>
</comment>
<dbReference type="PANTHER" id="PTHR10682:SF10">
    <property type="entry name" value="POLYNUCLEOTIDE ADENYLYLTRANSFERASE"/>
    <property type="match status" value="1"/>
</dbReference>
<dbReference type="GO" id="GO:0005524">
    <property type="term" value="F:ATP binding"/>
    <property type="evidence" value="ECO:0007669"/>
    <property type="project" value="UniProtKB-KW"/>
</dbReference>
<name>A0A0P1AE62_PLAHL</name>
<dbReference type="OMA" id="MFIGIEF"/>
<evidence type="ECO:0000256" key="7">
    <source>
        <dbReference type="ARBA" id="ARBA00022679"/>
    </source>
</evidence>
<sequence>MRVLGHPSTYHNPICHFSGSHNLVRLTQSAQTRFLYVNHRLPVEAAAFLSRFSFIPSLVIFGLGLFFSNFIRERNGYGVIIRRSGESRKQRVSTSIVNRKFSFKDAVLGSSQTSMPASFSGHTEHLVDTKLEKKQGFGPRLIRSRSITKIVESPSFKKRCEVLQAHQRHTEEEHVIDRNNSLNQDSGKKLTPLDESCEHEHLLLCSSACLEEHQQSSRSTSKCYVSSPSDKDKETNHGSDCLTFCDMPTDTQKASVSLDVAHDNNTLEVSSDSSCGSSSTQTMKYCSRVPVSCQSSTGYNSACSHESELSQLSHDLAVECSVKSTPLSQKVFDSDDDFLDCDDTNSESTAESSCPSPHHSPQSHFGSHRLSDVYEMEAGDEESELLHVLSSWDEEDEEAYLLLDHINELSIEFTASREYEESNALTWLVQQAAQRGVISASLQQNLLSSICEGNLDEARDVLYHKCHLIPAVGCVVESPMQPTMDEKTLQSFEAYVNHISPIDIPEARMHKLRVLKQLSDLLTMWVKMDRIVLEQTPGISQLSPLPNAYMPLISLSFSGVRMDLLFARLPVSSVEANQNIDSDHMLIGVQETSMKALNAPRVSSMLLCLVPKRREYRIVLRSVRAWARRRGIYSAKLGYLGGISWAILVAFVCQLYPNAEPGKIFVRFFQVLSEWQWPQPVMLNMIYDAALGFDMWDPRQNVYDRSHVMPIITPAYPHMNSSVQVSQSTFLVIYEELWRARYLAEIAVGISKPFPTTSSSSENLEGEIAKAAMVCRTTSVPFNTVDMKEKELDAVHADEGDDISAWGQLFQSSNFFLRYNSYMVFNFNAESEGAMLKWGKFVQSRLRKLVDNLYHMAPVSRVHAYPCYFPQICGRDCTGPGSCMFIGIEFHCRQHKSVQPKDDPEVKKTLEQTIRFFLATDLQQMEDKQPDMTADALILNWDELPDFVFREGRGKAELERAQYTRDLEIMGYTQGNTPSFRPPYYVNSFQRNGKWRSGNLPRKYSGGQRKQRRDFLTSARSNSPTQCG</sequence>
<keyword evidence="10" id="KW-0067">ATP-binding</keyword>
<dbReference type="Pfam" id="PF04928">
    <property type="entry name" value="PAP_central"/>
    <property type="match status" value="1"/>
</dbReference>
<evidence type="ECO:0000256" key="6">
    <source>
        <dbReference type="ARBA" id="ARBA00022664"/>
    </source>
</evidence>
<dbReference type="GO" id="GO:0046872">
    <property type="term" value="F:metal ion binding"/>
    <property type="evidence" value="ECO:0007669"/>
    <property type="project" value="UniProtKB-KW"/>
</dbReference>
<dbReference type="OrthoDB" id="412748at2759"/>
<keyword evidence="14" id="KW-0812">Transmembrane</keyword>
<evidence type="ECO:0000256" key="10">
    <source>
        <dbReference type="ARBA" id="ARBA00022840"/>
    </source>
</evidence>
<evidence type="ECO:0000256" key="11">
    <source>
        <dbReference type="ARBA" id="ARBA00022842"/>
    </source>
</evidence>
<evidence type="ECO:0000256" key="9">
    <source>
        <dbReference type="ARBA" id="ARBA00022741"/>
    </source>
</evidence>
<dbReference type="InterPro" id="IPR007012">
    <property type="entry name" value="PolA_pol_cen_dom"/>
</dbReference>
<evidence type="ECO:0000313" key="18">
    <source>
        <dbReference type="EMBL" id="CEG39202.1"/>
    </source>
</evidence>
<dbReference type="InterPro" id="IPR048840">
    <property type="entry name" value="PolA_pol_NTPase"/>
</dbReference>
<evidence type="ECO:0000256" key="3">
    <source>
        <dbReference type="ARBA" id="ARBA00004123"/>
    </source>
</evidence>
<dbReference type="Gene3D" id="3.30.460.10">
    <property type="entry name" value="Beta Polymerase, domain 2"/>
    <property type="match status" value="1"/>
</dbReference>
<dbReference type="GO" id="GO:0031123">
    <property type="term" value="P:RNA 3'-end processing"/>
    <property type="evidence" value="ECO:0007669"/>
    <property type="project" value="InterPro"/>
</dbReference>
<dbReference type="InterPro" id="IPR007010">
    <property type="entry name" value="PolA_pol_RNA-bd_dom"/>
</dbReference>
<protein>
    <recommendedName>
        <fullName evidence="5">polynucleotide adenylyltransferase</fullName>
        <ecNumber evidence="5">2.7.7.19</ecNumber>
    </recommendedName>
</protein>
<accession>A0A0P1AE62</accession>
<dbReference type="GO" id="GO:0006397">
    <property type="term" value="P:mRNA processing"/>
    <property type="evidence" value="ECO:0007669"/>
    <property type="project" value="UniProtKB-KW"/>
</dbReference>
<comment type="similarity">
    <text evidence="4">Belongs to the poly(A) polymerase family.</text>
</comment>
<dbReference type="Gene3D" id="1.10.1410.10">
    <property type="match status" value="1"/>
</dbReference>
<keyword evidence="9" id="KW-0547">Nucleotide-binding</keyword>
<dbReference type="Gene3D" id="3.30.70.590">
    <property type="entry name" value="Poly(A) polymerase predicted RNA binding domain"/>
    <property type="match status" value="1"/>
</dbReference>
<keyword evidence="19" id="KW-1185">Reference proteome</keyword>
<feature type="region of interest" description="Disordered" evidence="13">
    <location>
        <begin position="996"/>
        <end position="1028"/>
    </location>
</feature>
<evidence type="ECO:0000259" key="17">
    <source>
        <dbReference type="Pfam" id="PF20750"/>
    </source>
</evidence>
<dbReference type="RefSeq" id="XP_024575571.1">
    <property type="nucleotide sequence ID" value="XM_024724723.1"/>
</dbReference>
<keyword evidence="12" id="KW-0539">Nucleus</keyword>
<evidence type="ECO:0000256" key="13">
    <source>
        <dbReference type="SAM" id="MobiDB-lite"/>
    </source>
</evidence>
<keyword evidence="7" id="KW-0808">Transferase</keyword>
<feature type="region of interest" description="Disordered" evidence="13">
    <location>
        <begin position="342"/>
        <end position="366"/>
    </location>
</feature>
<comment type="cofactor">
    <cofactor evidence="1">
        <name>Mn(2+)</name>
        <dbReference type="ChEBI" id="CHEBI:29035"/>
    </cofactor>
</comment>
<dbReference type="Pfam" id="PF04926">
    <property type="entry name" value="PAP_RNA-bind"/>
    <property type="match status" value="1"/>
</dbReference>
<dbReference type="SUPFAM" id="SSF81631">
    <property type="entry name" value="PAP/OAS1 substrate-binding domain"/>
    <property type="match status" value="1"/>
</dbReference>
<dbReference type="InterPro" id="IPR043519">
    <property type="entry name" value="NT_sf"/>
</dbReference>
<comment type="cofactor">
    <cofactor evidence="2">
        <name>Mg(2+)</name>
        <dbReference type="ChEBI" id="CHEBI:18420"/>
    </cofactor>
</comment>
<feature type="domain" description="Poly(A) polymerase nucleotidyltransferase" evidence="17">
    <location>
        <begin position="533"/>
        <end position="610"/>
    </location>
</feature>
<dbReference type="AlphaFoldDB" id="A0A0P1AE62"/>
<dbReference type="SUPFAM" id="SSF81301">
    <property type="entry name" value="Nucleotidyltransferase"/>
    <property type="match status" value="1"/>
</dbReference>
<keyword evidence="14" id="KW-0472">Membrane</keyword>
<keyword evidence="6" id="KW-0507">mRNA processing</keyword>
<dbReference type="PANTHER" id="PTHR10682">
    <property type="entry name" value="POLY A POLYMERASE"/>
    <property type="match status" value="1"/>
</dbReference>
<evidence type="ECO:0000256" key="12">
    <source>
        <dbReference type="ARBA" id="ARBA00023242"/>
    </source>
</evidence>
<feature type="transmembrane region" description="Helical" evidence="14">
    <location>
        <begin position="45"/>
        <end position="67"/>
    </location>
</feature>
<evidence type="ECO:0000256" key="2">
    <source>
        <dbReference type="ARBA" id="ARBA00001946"/>
    </source>
</evidence>